<accession>A0AAV5B232</accession>
<gene>
    <name evidence="1" type="ORF">ATOP_12200</name>
</gene>
<dbReference type="PANTHER" id="PTHR46523:SF1">
    <property type="entry name" value="DCTP PYROPHOSPHATASE 1"/>
    <property type="match status" value="1"/>
</dbReference>
<dbReference type="GO" id="GO:0006253">
    <property type="term" value="P:dCTP catabolic process"/>
    <property type="evidence" value="ECO:0007669"/>
    <property type="project" value="TreeGrafter"/>
</dbReference>
<dbReference type="PANTHER" id="PTHR46523">
    <property type="entry name" value="DCTP PYROPHOSPHATASE 1"/>
    <property type="match status" value="1"/>
</dbReference>
<reference evidence="1" key="1">
    <citation type="journal article" date="2022" name="Int. J. Syst. Evol. Microbiol.">
        <title>Granulimonas faecalis gen. nov., sp. nov., and Leptogranulimonas caecicola gen. nov., sp. nov., novel lactate-producing Atopobiaceae bacteria isolated from mouse intestines, and an emended description of the family Atopobiaceae.</title>
        <authorList>
            <person name="Morinaga K."/>
            <person name="Kusada H."/>
            <person name="Sakamoto S."/>
            <person name="Murakami T."/>
            <person name="Toyoda A."/>
            <person name="Mori H."/>
            <person name="Meng X.Y."/>
            <person name="Takashino M."/>
            <person name="Murotomi K."/>
            <person name="Tamaki H."/>
        </authorList>
    </citation>
    <scope>NUCLEOTIDE SEQUENCE</scope>
    <source>
        <strain evidence="1">OPF53</strain>
    </source>
</reference>
<dbReference type="SUPFAM" id="SSF101386">
    <property type="entry name" value="all-alpha NTP pyrophosphatases"/>
    <property type="match status" value="1"/>
</dbReference>
<dbReference type="Proteomes" id="UP001055025">
    <property type="component" value="Unassembled WGS sequence"/>
</dbReference>
<dbReference type="GO" id="GO:0047840">
    <property type="term" value="F:dCTP diphosphatase activity"/>
    <property type="evidence" value="ECO:0007669"/>
    <property type="project" value="TreeGrafter"/>
</dbReference>
<dbReference type="AlphaFoldDB" id="A0AAV5B232"/>
<evidence type="ECO:0000313" key="2">
    <source>
        <dbReference type="Proteomes" id="UP001055025"/>
    </source>
</evidence>
<evidence type="ECO:0000313" key="1">
    <source>
        <dbReference type="EMBL" id="GJM55565.1"/>
    </source>
</evidence>
<dbReference type="RefSeq" id="WP_265590839.1">
    <property type="nucleotide sequence ID" value="NZ_BQKC01000001.1"/>
</dbReference>
<dbReference type="InterPro" id="IPR025984">
    <property type="entry name" value="DCTPP"/>
</dbReference>
<protein>
    <submittedName>
        <fullName evidence="1">Nucleotide pyrophosphohydrolase</fullName>
    </submittedName>
</protein>
<proteinExistence type="predicted"/>
<dbReference type="CDD" id="cd11537">
    <property type="entry name" value="NTP-PPase_RS21-C6_like"/>
    <property type="match status" value="1"/>
</dbReference>
<dbReference type="Pfam" id="PF12643">
    <property type="entry name" value="MazG-like"/>
    <property type="match status" value="1"/>
</dbReference>
<dbReference type="EMBL" id="BQKC01000001">
    <property type="protein sequence ID" value="GJM55565.1"/>
    <property type="molecule type" value="Genomic_DNA"/>
</dbReference>
<keyword evidence="2" id="KW-1185">Reference proteome</keyword>
<comment type="caution">
    <text evidence="1">The sequence shown here is derived from an EMBL/GenBank/DDBJ whole genome shotgun (WGS) entry which is preliminary data.</text>
</comment>
<sequence length="117" mass="12898">MPPEARTTLDDQVAALRAFRDERDWSRFHTPKDLACAISVEAAELLDAFRWSGPDTGVAGREDEVREELADVMIYCLYLADAIGEDPAALIADKLALNEGHYPADKSRGSAAKYTEL</sequence>
<dbReference type="GO" id="GO:0042262">
    <property type="term" value="P:DNA protection"/>
    <property type="evidence" value="ECO:0007669"/>
    <property type="project" value="TreeGrafter"/>
</dbReference>
<dbReference type="PIRSF" id="PIRSF029826">
    <property type="entry name" value="UCP029826_pph"/>
    <property type="match status" value="1"/>
</dbReference>
<dbReference type="Gene3D" id="1.10.287.1080">
    <property type="entry name" value="MazG-like"/>
    <property type="match status" value="1"/>
</dbReference>
<dbReference type="InterPro" id="IPR052555">
    <property type="entry name" value="dCTP_Pyrophosphatase"/>
</dbReference>
<dbReference type="GO" id="GO:0005829">
    <property type="term" value="C:cytosol"/>
    <property type="evidence" value="ECO:0007669"/>
    <property type="project" value="TreeGrafter"/>
</dbReference>
<name>A0AAV5B232_9ACTN</name>
<organism evidence="1 2">
    <name type="scientific">Granulimonas faecalis</name>
    <dbReference type="NCBI Taxonomy" id="2894155"/>
    <lineage>
        <taxon>Bacteria</taxon>
        <taxon>Bacillati</taxon>
        <taxon>Actinomycetota</taxon>
        <taxon>Coriobacteriia</taxon>
        <taxon>Coriobacteriales</taxon>
        <taxon>Kribbibacteriaceae</taxon>
        <taxon>Granulimonas</taxon>
    </lineage>
</organism>